<dbReference type="AlphaFoldDB" id="B6ALR4"/>
<sequence length="117" mass="12959">MYRLQPSRFTSILISILFDPGTTAGMAGVFQDMTVSGFQKESDDEKEGKNMLSVYNAQTGTRGHVTYRRKVHRLLKDLGLDPETVLVIQGEQLLTQDETLSPDIEVEIRPVISGGSS</sequence>
<protein>
    <recommendedName>
        <fullName evidence="2">Thiamine biosynthesis protein ThiS</fullName>
    </recommendedName>
</protein>
<dbReference type="EMBL" id="DS995259">
    <property type="protein sequence ID" value="EDZ39421.1"/>
    <property type="molecule type" value="Genomic_DNA"/>
</dbReference>
<accession>B6ALR4</accession>
<organism evidence="1">
    <name type="scientific">Leptospirillum sp. Group II '5-way CG'</name>
    <dbReference type="NCBI Taxonomy" id="419541"/>
    <lineage>
        <taxon>Bacteria</taxon>
        <taxon>Pseudomonadati</taxon>
        <taxon>Nitrospirota</taxon>
        <taxon>Nitrospiria</taxon>
        <taxon>Nitrospirales</taxon>
        <taxon>Nitrospiraceae</taxon>
        <taxon>Leptospirillum</taxon>
    </lineage>
</organism>
<reference evidence="1" key="1">
    <citation type="journal article" date="2004" name="Nature">
        <title>Community structure and metabolism through reconstruction of microbial genomes from the environment.</title>
        <authorList>
            <person name="Tyson G.W."/>
            <person name="Chapman J."/>
            <person name="Hugenholtz P."/>
            <person name="Allen E.E."/>
            <person name="Ram R.J."/>
            <person name="Richardson P.M."/>
            <person name="Solovyev V.V."/>
            <person name="Rubin E.M."/>
            <person name="Rokhsar D.S."/>
            <person name="Banfield J.F."/>
        </authorList>
    </citation>
    <scope>NUCLEOTIDE SEQUENCE [LARGE SCALE GENOMIC DNA]</scope>
</reference>
<gene>
    <name evidence="1" type="ORF">CGL2_11277056</name>
</gene>
<dbReference type="InterPro" id="IPR012675">
    <property type="entry name" value="Beta-grasp_dom_sf"/>
</dbReference>
<dbReference type="SUPFAM" id="SSF54285">
    <property type="entry name" value="MoaD/ThiS"/>
    <property type="match status" value="1"/>
</dbReference>
<dbReference type="InterPro" id="IPR016155">
    <property type="entry name" value="Mopterin_synth/thiamin_S_b"/>
</dbReference>
<proteinExistence type="predicted"/>
<reference evidence="1" key="2">
    <citation type="journal article" date="2008" name="PLoS Biol.">
        <title>Population genomic analysis of strain variation in Leptospirillum group II bacteria involved in acid mine drainage formation.</title>
        <authorList>
            <person name="Simmons S.L."/>
            <person name="Dibartolo G."/>
            <person name="Denef V.J."/>
            <person name="Goltsman D.S."/>
            <person name="Thelen M.P."/>
            <person name="Banfield J.F."/>
        </authorList>
    </citation>
    <scope>NUCLEOTIDE SEQUENCE [LARGE SCALE GENOMIC DNA]</scope>
</reference>
<evidence type="ECO:0008006" key="2">
    <source>
        <dbReference type="Google" id="ProtNLM"/>
    </source>
</evidence>
<evidence type="ECO:0000313" key="1">
    <source>
        <dbReference type="EMBL" id="EDZ39421.1"/>
    </source>
</evidence>
<name>B6ALR4_9BACT</name>
<dbReference type="Gene3D" id="3.10.20.30">
    <property type="match status" value="1"/>
</dbReference>